<keyword evidence="2" id="KW-1133">Transmembrane helix</keyword>
<name>F2UW44_ACTVI</name>
<dbReference type="HOGENOM" id="CLU_021569_0_0_11"/>
<reference evidence="4" key="1">
    <citation type="submission" date="2010-02" db="EMBL/GenBank/DDBJ databases">
        <title>The Genome Sequence of Prevotella oris strain C735.</title>
        <authorList>
            <consortium name="The Broad Institute Genome Sequencing Platform"/>
            <person name="Ward D."/>
            <person name="Feldgarden M."/>
            <person name="Earl A."/>
            <person name="Young S.K."/>
            <person name="Zeng Q."/>
            <person name="Koehrsen M."/>
            <person name="Alvarado L."/>
            <person name="Berlin A."/>
            <person name="Bochicchio J."/>
            <person name="Borenstein D."/>
            <person name="Chapman S.B."/>
            <person name="Chen Z."/>
            <person name="Engels R."/>
            <person name="Freedman E."/>
            <person name="Gellesch M."/>
            <person name="Goldberg J."/>
            <person name="Griggs A."/>
            <person name="Gujja S."/>
            <person name="Heilman E."/>
            <person name="Heiman D."/>
            <person name="Hepburn T."/>
            <person name="Howarth C."/>
            <person name="Jen D."/>
            <person name="Larson L."/>
            <person name="Mehta T."/>
            <person name="Park D."/>
            <person name="Pearson M."/>
            <person name="Roberts A."/>
            <person name="Saif S."/>
            <person name="Shea T."/>
            <person name="Shenoy N."/>
            <person name="Sisk P."/>
            <person name="Stolte C."/>
            <person name="Sykes S."/>
            <person name="Thomson T."/>
            <person name="Walk T."/>
            <person name="White J."/>
            <person name="Yandava C."/>
            <person name="Sibley C.D."/>
            <person name="Field T.R."/>
            <person name="Grinwis M."/>
            <person name="Eshaghurshan C.S."/>
            <person name="Surette M.G."/>
            <person name="Haas B."/>
            <person name="Nusbaum C."/>
            <person name="Birren B."/>
        </authorList>
    </citation>
    <scope>NUCLEOTIDE SEQUENCE [LARGE SCALE GENOMIC DNA]</scope>
    <source>
        <strain evidence="4">C505</strain>
    </source>
</reference>
<feature type="region of interest" description="Disordered" evidence="1">
    <location>
        <begin position="1"/>
        <end position="88"/>
    </location>
</feature>
<dbReference type="Proteomes" id="UP000004668">
    <property type="component" value="Unassembled WGS sequence"/>
</dbReference>
<feature type="compositionally biased region" description="Low complexity" evidence="1">
    <location>
        <begin position="9"/>
        <end position="48"/>
    </location>
</feature>
<evidence type="ECO:0000313" key="4">
    <source>
        <dbReference type="Proteomes" id="UP000004668"/>
    </source>
</evidence>
<protein>
    <submittedName>
        <fullName evidence="3">Uncharacterized protein</fullName>
    </submittedName>
</protein>
<keyword evidence="2" id="KW-0812">Transmembrane</keyword>
<dbReference type="InterPro" id="IPR011047">
    <property type="entry name" value="Quinoprotein_ADH-like_sf"/>
</dbReference>
<sequence length="752" mass="80363">MSPPAPACSSAMRPPTATATPSSSGSAPPTTATPTPRTSSSSPASSGTEDSTMTDQRPGEDAEPLAAPTPLTSENPYSSLSALARRRRPRTPQERRRVWSWRFEGLFWALKVGSVLTVLVAAGLYLAWRADLTMRWVLLYLGLAPLVTALVLWGIGILAWQERAEYWVDWRHRARTCRRIIKRLLPVAGVAACGLLSAGGALGLWHDMFMPLDASAGELLAFAMAALGMGSFFAFDLLHRVTRSFFPEVAQASSLRSRLRARSARLFLPAHLRSAGSWSSRIVLVVILLAPALVLSASAYLAHNWDRSRPIPVAAPATLPTYPTSFPSQVTWTHDIPAALDVTAGAAGPLVLTDDSLISLDPSTGKIRWDYHRQGKKFAQYGGRVNGVLGERPYLITSPDRRHVALTLGEMEFQGKSSGSDLGVKQALTVVLDTVTGRVTNEHLHDGKAVQLTDSVLLAGSTVYSLADDSVMWQLGDVDLDLSEEGSTYTGTAGHASLILAEKIPGSPNGIGLFTLVPDTNPRGVVRDVPAAYANRELLIIEGWTVTYPESTQDEFDDVDWNYSKAHRAQAVSLDALAKVPGADTHAYDLGQTLGIAPMASFLSGRLAVLPETAPDPVEPNESRFPDTWKDRSTVATTFNPRTRAVLAASQDPGLVTAVGVTRADDGQGRISLQSGDKSKATSIPLEKGTVSFVPGAGGPNAGLDDFLVNEPGGNGGISALSAPGVTVVLLRPTYESQPTGTRLRLYGLAWL</sequence>
<feature type="compositionally biased region" description="Polar residues" evidence="1">
    <location>
        <begin position="70"/>
        <end position="81"/>
    </location>
</feature>
<feature type="transmembrane region" description="Helical" evidence="2">
    <location>
        <begin position="105"/>
        <end position="126"/>
    </location>
</feature>
<dbReference type="SUPFAM" id="SSF50998">
    <property type="entry name" value="Quinoprotein alcohol dehydrogenase-like"/>
    <property type="match status" value="1"/>
</dbReference>
<feature type="transmembrane region" description="Helical" evidence="2">
    <location>
        <begin position="282"/>
        <end position="302"/>
    </location>
</feature>
<feature type="transmembrane region" description="Helical" evidence="2">
    <location>
        <begin position="219"/>
        <end position="238"/>
    </location>
</feature>
<dbReference type="EMBL" id="ACRE02000026">
    <property type="protein sequence ID" value="EGE39297.1"/>
    <property type="molecule type" value="Genomic_DNA"/>
</dbReference>
<organism evidence="3 4">
    <name type="scientific">Actinomyces viscosus C505</name>
    <dbReference type="NCBI Taxonomy" id="562973"/>
    <lineage>
        <taxon>Bacteria</taxon>
        <taxon>Bacillati</taxon>
        <taxon>Actinomycetota</taxon>
        <taxon>Actinomycetes</taxon>
        <taxon>Actinomycetales</taxon>
        <taxon>Actinomycetaceae</taxon>
        <taxon>Actinomyces</taxon>
    </lineage>
</organism>
<accession>F2UW44</accession>
<feature type="transmembrane region" description="Helical" evidence="2">
    <location>
        <begin position="180"/>
        <end position="199"/>
    </location>
</feature>
<dbReference type="eggNOG" id="ENOG5030VJY">
    <property type="taxonomic scope" value="Bacteria"/>
</dbReference>
<proteinExistence type="predicted"/>
<feature type="transmembrane region" description="Helical" evidence="2">
    <location>
        <begin position="138"/>
        <end position="160"/>
    </location>
</feature>
<evidence type="ECO:0000256" key="1">
    <source>
        <dbReference type="SAM" id="MobiDB-lite"/>
    </source>
</evidence>
<reference evidence="3 4" key="2">
    <citation type="submission" date="2011-10" db="EMBL/GenBank/DDBJ databases">
        <title>The Genome Sequence of Actinomyces viscosus C505.</title>
        <authorList>
            <consortium name="The Broad Institute Genome Sequencing Platform"/>
            <consortium name="The Broad Institute Genome Sequencing Center for Infectious Disease"/>
            <person name="Earl A."/>
            <person name="Ward D."/>
            <person name="Feldgarden M."/>
            <person name="Gevers D."/>
            <person name="Sibley C.D."/>
            <person name="Field T.R."/>
            <person name="Grinwis M."/>
            <person name="Eshaghurshan C.S."/>
            <person name="Surette M.G."/>
            <person name="Young S.K."/>
            <person name="Zeng Q."/>
            <person name="Gargeya S."/>
            <person name="Fitzgerald M."/>
            <person name="Haas B."/>
            <person name="Abouelleil A."/>
            <person name="Alvarado L."/>
            <person name="Arachchi H.M."/>
            <person name="Berlin A."/>
            <person name="Brown A."/>
            <person name="Chapman S.B."/>
            <person name="Chen Z."/>
            <person name="Dunbar C."/>
            <person name="Freedman E."/>
            <person name="Gearin G."/>
            <person name="Goldberg J."/>
            <person name="Griggs A."/>
            <person name="Gujja S."/>
            <person name="Heiman D."/>
            <person name="Howarth C."/>
            <person name="Larson L."/>
            <person name="Lui A."/>
            <person name="MacDonald P.J.P."/>
            <person name="Montmayeur A."/>
            <person name="Murphy C."/>
            <person name="Neiman D."/>
            <person name="Pearson M."/>
            <person name="Priest M."/>
            <person name="Roberts A."/>
            <person name="Saif S."/>
            <person name="Shea T."/>
            <person name="Shenoy N."/>
            <person name="Sisk P."/>
            <person name="Stolte C."/>
            <person name="Sykes S."/>
            <person name="Wortman J."/>
            <person name="Nusbaum C."/>
            <person name="Birren B."/>
        </authorList>
    </citation>
    <scope>NUCLEOTIDE SEQUENCE [LARGE SCALE GENOMIC DNA]</scope>
    <source>
        <strain evidence="3 4">C505</strain>
    </source>
</reference>
<evidence type="ECO:0000256" key="2">
    <source>
        <dbReference type="SAM" id="Phobius"/>
    </source>
</evidence>
<dbReference type="AlphaFoldDB" id="F2UW44"/>
<comment type="caution">
    <text evidence="3">The sequence shown here is derived from an EMBL/GenBank/DDBJ whole genome shotgun (WGS) entry which is preliminary data.</text>
</comment>
<keyword evidence="2" id="KW-0472">Membrane</keyword>
<gene>
    <name evidence="3" type="ORF">HMPREF0059_00646</name>
</gene>
<evidence type="ECO:0000313" key="3">
    <source>
        <dbReference type="EMBL" id="EGE39297.1"/>
    </source>
</evidence>